<dbReference type="GeneID" id="5724935"/>
<dbReference type="STRING" id="3055.A0A2K3DZM2"/>
<dbReference type="OMA" id="THHREDW"/>
<dbReference type="Gene3D" id="3.10.110.10">
    <property type="entry name" value="Ubiquitin Conjugating Enzyme"/>
    <property type="match status" value="1"/>
</dbReference>
<evidence type="ECO:0000313" key="4">
    <source>
        <dbReference type="Proteomes" id="UP000006906"/>
    </source>
</evidence>
<organism evidence="3 4">
    <name type="scientific">Chlamydomonas reinhardtii</name>
    <name type="common">Chlamydomonas smithii</name>
    <dbReference type="NCBI Taxonomy" id="3055"/>
    <lineage>
        <taxon>Eukaryota</taxon>
        <taxon>Viridiplantae</taxon>
        <taxon>Chlorophyta</taxon>
        <taxon>core chlorophytes</taxon>
        <taxon>Chlorophyceae</taxon>
        <taxon>CS clade</taxon>
        <taxon>Chlamydomonadales</taxon>
        <taxon>Chlamydomonadaceae</taxon>
        <taxon>Chlamydomonas</taxon>
    </lineage>
</organism>
<evidence type="ECO:0000259" key="2">
    <source>
        <dbReference type="PROSITE" id="PS50127"/>
    </source>
</evidence>
<dbReference type="RefSeq" id="XP_042926644.1">
    <property type="nucleotide sequence ID" value="XM_043061408.1"/>
</dbReference>
<dbReference type="ExpressionAtlas" id="A0A2K3DZM2">
    <property type="expression patterns" value="baseline"/>
</dbReference>
<dbReference type="PROSITE" id="PS50127">
    <property type="entry name" value="UBC_2"/>
    <property type="match status" value="1"/>
</dbReference>
<accession>A0A2K3DZM2</accession>
<feature type="domain" description="UBC core" evidence="2">
    <location>
        <begin position="12"/>
        <end position="167"/>
    </location>
</feature>
<dbReference type="GO" id="GO:0061631">
    <property type="term" value="F:ubiquitin conjugating enzyme activity"/>
    <property type="evidence" value="ECO:0000318"/>
    <property type="project" value="GO_Central"/>
</dbReference>
<dbReference type="KEGG" id="cre:CHLRE_03g202897v5"/>
<dbReference type="AlphaFoldDB" id="A0A2K3DZM2"/>
<dbReference type="SMART" id="SM00212">
    <property type="entry name" value="UBCc"/>
    <property type="match status" value="1"/>
</dbReference>
<protein>
    <recommendedName>
        <fullName evidence="2">UBC core domain-containing protein</fullName>
    </recommendedName>
</protein>
<dbReference type="InterPro" id="IPR050113">
    <property type="entry name" value="Ub_conjugating_enzyme"/>
</dbReference>
<sequence length="368" mass="38027">MAEAPKFNLRNPAVKRIMQEIKEIKQDTSGDFLAEALESDIFEWHFVIRGPRDTEFEGGIYHGRILLPAEYPFKPPSFMMLTPNGRFETNMKICLSISSHHPEHWQPSWSVRTALMALIAFMPSPGNGALGAIDFTKDERRILAARSRTELPRFGSAERQRVIDDMHARMLTVEAEKEAERAAAQAGGSNAGPSGSGAQQTPRASMEQPGAAAAGEQGASKAGDEQAAGSSTPAPVVTAAAATRTSSAGDAAAAAHSAASAPSPASKPATSAAAPSASAVSPAAAHRPAQAAAPYNPGVGYGAAGAPDMAAAAAAAAAATGQAAGTTGADHMLTALMWALYVGIGAILLRKVMGVMGVDLAELMRPYQ</sequence>
<dbReference type="InterPro" id="IPR000608">
    <property type="entry name" value="UBC"/>
</dbReference>
<feature type="compositionally biased region" description="Low complexity" evidence="1">
    <location>
        <begin position="182"/>
        <end position="200"/>
    </location>
</feature>
<dbReference type="InterPro" id="IPR016135">
    <property type="entry name" value="UBQ-conjugating_enzyme/RWD"/>
</dbReference>
<reference evidence="3 4" key="1">
    <citation type="journal article" date="2007" name="Science">
        <title>The Chlamydomonas genome reveals the evolution of key animal and plant functions.</title>
        <authorList>
            <person name="Merchant S.S."/>
            <person name="Prochnik S.E."/>
            <person name="Vallon O."/>
            <person name="Harris E.H."/>
            <person name="Karpowicz S.J."/>
            <person name="Witman G.B."/>
            <person name="Terry A."/>
            <person name="Salamov A."/>
            <person name="Fritz-Laylin L.K."/>
            <person name="Marechal-Drouard L."/>
            <person name="Marshall W.F."/>
            <person name="Qu L.H."/>
            <person name="Nelson D.R."/>
            <person name="Sanderfoot A.A."/>
            <person name="Spalding M.H."/>
            <person name="Kapitonov V.V."/>
            <person name="Ren Q."/>
            <person name="Ferris P."/>
            <person name="Lindquist E."/>
            <person name="Shapiro H."/>
            <person name="Lucas S.M."/>
            <person name="Grimwood J."/>
            <person name="Schmutz J."/>
            <person name="Cardol P."/>
            <person name="Cerutti H."/>
            <person name="Chanfreau G."/>
            <person name="Chen C.L."/>
            <person name="Cognat V."/>
            <person name="Croft M.T."/>
            <person name="Dent R."/>
            <person name="Dutcher S."/>
            <person name="Fernandez E."/>
            <person name="Fukuzawa H."/>
            <person name="Gonzalez-Ballester D."/>
            <person name="Gonzalez-Halphen D."/>
            <person name="Hallmann A."/>
            <person name="Hanikenne M."/>
            <person name="Hippler M."/>
            <person name="Inwood W."/>
            <person name="Jabbari K."/>
            <person name="Kalanon M."/>
            <person name="Kuras R."/>
            <person name="Lefebvre P.A."/>
            <person name="Lemaire S.D."/>
            <person name="Lobanov A.V."/>
            <person name="Lohr M."/>
            <person name="Manuell A."/>
            <person name="Meier I."/>
            <person name="Mets L."/>
            <person name="Mittag M."/>
            <person name="Mittelmeier T."/>
            <person name="Moroney J.V."/>
            <person name="Moseley J."/>
            <person name="Napoli C."/>
            <person name="Nedelcu A.M."/>
            <person name="Niyogi K."/>
            <person name="Novoselov S.V."/>
            <person name="Paulsen I.T."/>
            <person name="Pazour G."/>
            <person name="Purton S."/>
            <person name="Ral J.P."/>
            <person name="Riano-Pachon D.M."/>
            <person name="Riekhof W."/>
            <person name="Rymarquis L."/>
            <person name="Schroda M."/>
            <person name="Stern D."/>
            <person name="Umen J."/>
            <person name="Willows R."/>
            <person name="Wilson N."/>
            <person name="Zimmer S.L."/>
            <person name="Allmer J."/>
            <person name="Balk J."/>
            <person name="Bisova K."/>
            <person name="Chen C.J."/>
            <person name="Elias M."/>
            <person name="Gendler K."/>
            <person name="Hauser C."/>
            <person name="Lamb M.R."/>
            <person name="Ledford H."/>
            <person name="Long J.C."/>
            <person name="Minagawa J."/>
            <person name="Page M.D."/>
            <person name="Pan J."/>
            <person name="Pootakham W."/>
            <person name="Roje S."/>
            <person name="Rose A."/>
            <person name="Stahlberg E."/>
            <person name="Terauchi A.M."/>
            <person name="Yang P."/>
            <person name="Ball S."/>
            <person name="Bowler C."/>
            <person name="Dieckmann C.L."/>
            <person name="Gladyshev V.N."/>
            <person name="Green P."/>
            <person name="Jorgensen R."/>
            <person name="Mayfield S."/>
            <person name="Mueller-Roeber B."/>
            <person name="Rajamani S."/>
            <person name="Sayre R.T."/>
            <person name="Brokstein P."/>
            <person name="Dubchak I."/>
            <person name="Goodstein D."/>
            <person name="Hornick L."/>
            <person name="Huang Y.W."/>
            <person name="Jhaveri J."/>
            <person name="Luo Y."/>
            <person name="Martinez D."/>
            <person name="Ngau W.C."/>
            <person name="Otillar B."/>
            <person name="Poliakov A."/>
            <person name="Porter A."/>
            <person name="Szajkowski L."/>
            <person name="Werner G."/>
            <person name="Zhou K."/>
            <person name="Grigoriev I.V."/>
            <person name="Rokhsar D.S."/>
            <person name="Grossman A.R."/>
        </authorList>
    </citation>
    <scope>NUCLEOTIDE SEQUENCE [LARGE SCALE GENOMIC DNA]</scope>
    <source>
        <strain evidence="4">CC-503</strain>
    </source>
</reference>
<dbReference type="CDD" id="cd23799">
    <property type="entry name" value="UBCc_UBE2J"/>
    <property type="match status" value="1"/>
</dbReference>
<gene>
    <name evidence="3" type="ORF">CHLRE_03g202897v5</name>
</gene>
<dbReference type="PaxDb" id="3055-EDO98683"/>
<name>A0A2K3DZM2_CHLRE</name>
<evidence type="ECO:0000313" key="3">
    <source>
        <dbReference type="EMBL" id="PNW85992.1"/>
    </source>
</evidence>
<feature type="region of interest" description="Disordered" evidence="1">
    <location>
        <begin position="177"/>
        <end position="273"/>
    </location>
</feature>
<dbReference type="GO" id="GO:0000209">
    <property type="term" value="P:protein polyubiquitination"/>
    <property type="evidence" value="ECO:0000318"/>
    <property type="project" value="GO_Central"/>
</dbReference>
<dbReference type="GO" id="GO:0005634">
    <property type="term" value="C:nucleus"/>
    <property type="evidence" value="ECO:0000318"/>
    <property type="project" value="GO_Central"/>
</dbReference>
<dbReference type="Proteomes" id="UP000006906">
    <property type="component" value="Chromosome 3"/>
</dbReference>
<feature type="compositionally biased region" description="Low complexity" evidence="1">
    <location>
        <begin position="230"/>
        <end position="273"/>
    </location>
</feature>
<dbReference type="PANTHER" id="PTHR24067">
    <property type="entry name" value="UBIQUITIN-CONJUGATING ENZYME E2"/>
    <property type="match status" value="1"/>
</dbReference>
<feature type="compositionally biased region" description="Low complexity" evidence="1">
    <location>
        <begin position="210"/>
        <end position="221"/>
    </location>
</feature>
<dbReference type="OrthoDB" id="1158011at2759"/>
<dbReference type="Gramene" id="PNW85992">
    <property type="protein sequence ID" value="PNW85992"/>
    <property type="gene ID" value="CHLRE_03g202897v5"/>
</dbReference>
<proteinExistence type="predicted"/>
<dbReference type="InParanoid" id="A0A2K3DZM2"/>
<dbReference type="FunFam" id="3.10.110.10:FF:000056">
    <property type="entry name" value="ubiquitin-conjugating enzyme E2 32"/>
    <property type="match status" value="1"/>
</dbReference>
<keyword evidence="4" id="KW-1185">Reference proteome</keyword>
<dbReference type="Pfam" id="PF00179">
    <property type="entry name" value="UQ_con"/>
    <property type="match status" value="1"/>
</dbReference>
<dbReference type="EMBL" id="CM008964">
    <property type="protein sequence ID" value="PNW85992.1"/>
    <property type="molecule type" value="Genomic_DNA"/>
</dbReference>
<dbReference type="SUPFAM" id="SSF54495">
    <property type="entry name" value="UBC-like"/>
    <property type="match status" value="1"/>
</dbReference>
<evidence type="ECO:0000256" key="1">
    <source>
        <dbReference type="SAM" id="MobiDB-lite"/>
    </source>
</evidence>